<feature type="transmembrane region" description="Helical" evidence="7">
    <location>
        <begin position="385"/>
        <end position="406"/>
    </location>
</feature>
<keyword evidence="3" id="KW-0677">Repeat</keyword>
<keyword evidence="10" id="KW-1185">Reference proteome</keyword>
<feature type="domain" description="Sushi" evidence="8">
    <location>
        <begin position="317"/>
        <end position="382"/>
    </location>
</feature>
<feature type="domain" description="Sushi" evidence="8">
    <location>
        <begin position="127"/>
        <end position="195"/>
    </location>
</feature>
<dbReference type="CDD" id="cd00033">
    <property type="entry name" value="CCP"/>
    <property type="match status" value="5"/>
</dbReference>
<evidence type="ECO:0000313" key="9">
    <source>
        <dbReference type="EMBL" id="NWS09445.1"/>
    </source>
</evidence>
<dbReference type="Proteomes" id="UP000532252">
    <property type="component" value="Unassembled WGS sequence"/>
</dbReference>
<dbReference type="FunFam" id="2.10.70.10:FF:000014">
    <property type="entry name" value="Membrane cofactor protein"/>
    <property type="match status" value="1"/>
</dbReference>
<comment type="caution">
    <text evidence="6">Lacks conserved residue(s) required for the propagation of feature annotation.</text>
</comment>
<evidence type="ECO:0000256" key="5">
    <source>
        <dbReference type="ARBA" id="ARBA00023180"/>
    </source>
</evidence>
<feature type="domain" description="Sushi" evidence="8">
    <location>
        <begin position="196"/>
        <end position="255"/>
    </location>
</feature>
<reference evidence="9 10" key="1">
    <citation type="submission" date="2019-09" db="EMBL/GenBank/DDBJ databases">
        <title>Bird 10,000 Genomes (B10K) Project - Family phase.</title>
        <authorList>
            <person name="Zhang G."/>
        </authorList>
    </citation>
    <scope>NUCLEOTIDE SEQUENCE [LARGE SCALE GENOMIC DNA]</scope>
    <source>
        <strain evidence="9">B10K-DU-001-75</strain>
        <tissue evidence="9">Muscle</tissue>
    </source>
</reference>
<evidence type="ECO:0000256" key="7">
    <source>
        <dbReference type="SAM" id="Phobius"/>
    </source>
</evidence>
<accession>A0A7K5CNW9</accession>
<evidence type="ECO:0000313" key="10">
    <source>
        <dbReference type="Proteomes" id="UP000532252"/>
    </source>
</evidence>
<dbReference type="InterPro" id="IPR035976">
    <property type="entry name" value="Sushi/SCR/CCP_sf"/>
</dbReference>
<name>A0A7K5CNW9_MOTAL</name>
<feature type="disulfide bond" evidence="6">
    <location>
        <begin position="226"/>
        <end position="253"/>
    </location>
</feature>
<feature type="domain" description="Sushi" evidence="8">
    <location>
        <begin position="66"/>
        <end position="126"/>
    </location>
</feature>
<protein>
    <submittedName>
        <fullName evidence="9">C4BPA protein</fullName>
    </submittedName>
</protein>
<keyword evidence="4 6" id="KW-1015">Disulfide bond</keyword>
<feature type="non-terminal residue" evidence="9">
    <location>
        <position position="1"/>
    </location>
</feature>
<dbReference type="Pfam" id="PF00084">
    <property type="entry name" value="Sushi"/>
    <property type="match status" value="6"/>
</dbReference>
<keyword evidence="5" id="KW-0325">Glycoprotein</keyword>
<keyword evidence="7" id="KW-1133">Transmembrane helix</keyword>
<evidence type="ECO:0000256" key="1">
    <source>
        <dbReference type="ARBA" id="ARBA00022659"/>
    </source>
</evidence>
<keyword evidence="1 6" id="KW-0768">Sushi</keyword>
<comment type="caution">
    <text evidence="9">The sequence shown here is derived from an EMBL/GenBank/DDBJ whole genome shotgun (WGS) entry which is preliminary data.</text>
</comment>
<dbReference type="AlphaFoldDB" id="A0A7K5CNW9"/>
<proteinExistence type="predicted"/>
<dbReference type="PANTHER" id="PTHR45656:SF4">
    <property type="entry name" value="PROTEIN CBR-CLEC-78"/>
    <property type="match status" value="1"/>
</dbReference>
<dbReference type="SMART" id="SM00032">
    <property type="entry name" value="CCP"/>
    <property type="match status" value="6"/>
</dbReference>
<evidence type="ECO:0000256" key="3">
    <source>
        <dbReference type="ARBA" id="ARBA00022737"/>
    </source>
</evidence>
<keyword evidence="7" id="KW-0812">Transmembrane</keyword>
<evidence type="ECO:0000256" key="6">
    <source>
        <dbReference type="PROSITE-ProRule" id="PRU00302"/>
    </source>
</evidence>
<keyword evidence="7" id="KW-0472">Membrane</keyword>
<dbReference type="InterPro" id="IPR000436">
    <property type="entry name" value="Sushi_SCR_CCP_dom"/>
</dbReference>
<gene>
    <name evidence="9" type="primary">C4bpa</name>
    <name evidence="9" type="ORF">MOTALB_R01719</name>
</gene>
<dbReference type="Gene3D" id="2.10.70.10">
    <property type="entry name" value="Complement Module, domain 1"/>
    <property type="match status" value="6"/>
</dbReference>
<organism evidence="9 10">
    <name type="scientific">Motacilla alba</name>
    <name type="common">White wagtail</name>
    <name type="synonym">Pied wagtail</name>
    <dbReference type="NCBI Taxonomy" id="45807"/>
    <lineage>
        <taxon>Eukaryota</taxon>
        <taxon>Metazoa</taxon>
        <taxon>Chordata</taxon>
        <taxon>Craniata</taxon>
        <taxon>Vertebrata</taxon>
        <taxon>Euteleostomi</taxon>
        <taxon>Archelosauria</taxon>
        <taxon>Archosauria</taxon>
        <taxon>Dinosauria</taxon>
        <taxon>Saurischia</taxon>
        <taxon>Theropoda</taxon>
        <taxon>Coelurosauria</taxon>
        <taxon>Aves</taxon>
        <taxon>Neognathae</taxon>
        <taxon>Neoaves</taxon>
        <taxon>Telluraves</taxon>
        <taxon>Australaves</taxon>
        <taxon>Passeriformes</taxon>
        <taxon>Passeroidea</taxon>
        <taxon>Motacillidae</taxon>
        <taxon>Motacilla</taxon>
    </lineage>
</organism>
<evidence type="ECO:0000256" key="2">
    <source>
        <dbReference type="ARBA" id="ARBA00022729"/>
    </source>
</evidence>
<dbReference type="EMBL" id="VXBE01012740">
    <property type="protein sequence ID" value="NWS09445.1"/>
    <property type="molecule type" value="Genomic_DNA"/>
</dbReference>
<dbReference type="PANTHER" id="PTHR45656">
    <property type="entry name" value="PROTEIN CBR-CLEC-78"/>
    <property type="match status" value="1"/>
</dbReference>
<dbReference type="PROSITE" id="PS50923">
    <property type="entry name" value="SUSHI"/>
    <property type="match status" value="5"/>
</dbReference>
<dbReference type="SUPFAM" id="SSF57535">
    <property type="entry name" value="Complement control module/SCR domain"/>
    <property type="match status" value="6"/>
</dbReference>
<dbReference type="FunFam" id="2.10.70.10:FF:000055">
    <property type="entry name" value="Complement decay-accelerating factor, GPI-anchored"/>
    <property type="match status" value="1"/>
</dbReference>
<evidence type="ECO:0000256" key="4">
    <source>
        <dbReference type="ARBA" id="ARBA00023157"/>
    </source>
</evidence>
<keyword evidence="2" id="KW-0732">Signal</keyword>
<dbReference type="InterPro" id="IPR051277">
    <property type="entry name" value="SEZ6_CSMD_C4BPB_Regulators"/>
</dbReference>
<sequence length="430" mass="47192">GTCPRPDRLQYAELDERSREILDFPPGTKISFICRPGYMRVPGKSLTWTCGNDLQWSRTDEFCTVRKCMYPGDLENGYFDAADLTFGSKLTFQCNEGYRLLGKEEISCEIKGEGVGWSGPLPYCERIPCEPPPKIANGDYEESSSYVYQSSVTYRCRDVPKGSDPFSLIGTATIYCTSDAHSNGVWSEPPPECRVVKCEDPRVENGRKISGFGLPYRYKDSVVFECNQGYFLVGAEVITCEANNNWHPPKPTCEKITADVCPAPTIPNGVLVPAKPAYARGESVQISCNAGCSFPGGSAEMTVTCQGQSSWGALQHCSCESEGSGSTPVISYGRVIAGQKPSYSVGDFITIECYSGYTLHGEARLQYIGNNQWAPAVPTCQLSGYIIAIICVIVVVVVLLAAFWIYKKFFSQNGKRDSTPSSAEYKMCKA</sequence>
<feature type="domain" description="Sushi" evidence="8">
    <location>
        <begin position="1"/>
        <end position="65"/>
    </location>
</feature>
<evidence type="ECO:0000259" key="8">
    <source>
        <dbReference type="PROSITE" id="PS50923"/>
    </source>
</evidence>
<feature type="non-terminal residue" evidence="9">
    <location>
        <position position="430"/>
    </location>
</feature>
<feature type="disulfide bond" evidence="6">
    <location>
        <begin position="353"/>
        <end position="380"/>
    </location>
</feature>